<dbReference type="AlphaFoldDB" id="A0AAV4RM47"/>
<comment type="caution">
    <text evidence="1">The sequence shown here is derived from an EMBL/GenBank/DDBJ whole genome shotgun (WGS) entry which is preliminary data.</text>
</comment>
<proteinExistence type="predicted"/>
<dbReference type="EMBL" id="BPLQ01006336">
    <property type="protein sequence ID" value="GIY21669.1"/>
    <property type="molecule type" value="Genomic_DNA"/>
</dbReference>
<dbReference type="Proteomes" id="UP001054837">
    <property type="component" value="Unassembled WGS sequence"/>
</dbReference>
<gene>
    <name evidence="1" type="ORF">CDAR_124551</name>
</gene>
<keyword evidence="2" id="KW-1185">Reference proteome</keyword>
<evidence type="ECO:0000313" key="2">
    <source>
        <dbReference type="Proteomes" id="UP001054837"/>
    </source>
</evidence>
<organism evidence="1 2">
    <name type="scientific">Caerostris darwini</name>
    <dbReference type="NCBI Taxonomy" id="1538125"/>
    <lineage>
        <taxon>Eukaryota</taxon>
        <taxon>Metazoa</taxon>
        <taxon>Ecdysozoa</taxon>
        <taxon>Arthropoda</taxon>
        <taxon>Chelicerata</taxon>
        <taxon>Arachnida</taxon>
        <taxon>Araneae</taxon>
        <taxon>Araneomorphae</taxon>
        <taxon>Entelegynae</taxon>
        <taxon>Araneoidea</taxon>
        <taxon>Araneidae</taxon>
        <taxon>Caerostris</taxon>
    </lineage>
</organism>
<name>A0AAV4RM47_9ARAC</name>
<evidence type="ECO:0000313" key="1">
    <source>
        <dbReference type="EMBL" id="GIY21669.1"/>
    </source>
</evidence>
<reference evidence="1 2" key="1">
    <citation type="submission" date="2021-06" db="EMBL/GenBank/DDBJ databases">
        <title>Caerostris darwini draft genome.</title>
        <authorList>
            <person name="Kono N."/>
            <person name="Arakawa K."/>
        </authorList>
    </citation>
    <scope>NUCLEOTIDE SEQUENCE [LARGE SCALE GENOMIC DNA]</scope>
</reference>
<accession>A0AAV4RM47</accession>
<protein>
    <submittedName>
        <fullName evidence="1">Uncharacterized protein</fullName>
    </submittedName>
</protein>
<sequence length="97" mass="11198">MSPKYTHTLPYPLMTVPPAERCDKSPCPAKSEPSHNFYVLRPNASWMESIVLHLQNDTSHGLIYQRKGKLPCCSNVNVFRVCYDDFVNNEFLHLNML</sequence>